<comment type="caution">
    <text evidence="1">The sequence shown here is derived from an EMBL/GenBank/DDBJ whole genome shotgun (WGS) entry which is preliminary data.</text>
</comment>
<accession>A0A2C6LI19</accession>
<sequence>MDYTERTYRSLHRQGDLVHFQVAVRETDLDIGVRRERFSPELVRRVEELVKKERSALEEYIKRDPVFKTSLVPHATGDGAPQMAVDMAGAARLAGVGPMAAVAGAFAQWVGKALARHSRDVIVENGGDIFIKTARPRKVGIFAGPSPFTHRIALEIQPGQTPLGICTSSGTVGHSVSFGKSDAVVILSPSTPLADAVATAAGNLVQSEEDVQRAVDFAAAIPGIVGALAIKGEKLAAWGQIKLVPTVLRGER</sequence>
<dbReference type="SUPFAM" id="SSF143631">
    <property type="entry name" value="ApbE-like"/>
    <property type="match status" value="1"/>
</dbReference>
<keyword evidence="1" id="KW-0449">Lipoprotein</keyword>
<organism evidence="1 2">
    <name type="scientific">Desulforamulus profundi</name>
    <dbReference type="NCBI Taxonomy" id="1383067"/>
    <lineage>
        <taxon>Bacteria</taxon>
        <taxon>Bacillati</taxon>
        <taxon>Bacillota</taxon>
        <taxon>Clostridia</taxon>
        <taxon>Eubacteriales</taxon>
        <taxon>Peptococcaceae</taxon>
        <taxon>Desulforamulus</taxon>
    </lineage>
</organism>
<dbReference type="Proteomes" id="UP000222564">
    <property type="component" value="Unassembled WGS sequence"/>
</dbReference>
<dbReference type="Gene3D" id="3.10.520.10">
    <property type="entry name" value="ApbE-like domains"/>
    <property type="match status" value="1"/>
</dbReference>
<dbReference type="AlphaFoldDB" id="A0A2C6LI19"/>
<dbReference type="RefSeq" id="WP_207654021.1">
    <property type="nucleotide sequence ID" value="NZ_AWQQ01000055.1"/>
</dbReference>
<evidence type="ECO:0000313" key="1">
    <source>
        <dbReference type="EMBL" id="PHJ38090.1"/>
    </source>
</evidence>
<protein>
    <submittedName>
        <fullName evidence="1">ApbE family lipoprotein</fullName>
    </submittedName>
</protein>
<dbReference type="InterPro" id="IPR007183">
    <property type="entry name" value="UPF0280"/>
</dbReference>
<name>A0A2C6LI19_9FIRM</name>
<keyword evidence="2" id="KW-1185">Reference proteome</keyword>
<proteinExistence type="predicted"/>
<dbReference type="EMBL" id="AWQQ01000055">
    <property type="protein sequence ID" value="PHJ38090.1"/>
    <property type="molecule type" value="Genomic_DNA"/>
</dbReference>
<dbReference type="PIRSF" id="PIRSF006421">
    <property type="entry name" value="UCP006421"/>
    <property type="match status" value="1"/>
</dbReference>
<dbReference type="InterPro" id="IPR003374">
    <property type="entry name" value="ApbE-like_sf"/>
</dbReference>
<gene>
    <name evidence="1" type="ORF">P378_11280</name>
</gene>
<evidence type="ECO:0000313" key="2">
    <source>
        <dbReference type="Proteomes" id="UP000222564"/>
    </source>
</evidence>
<reference evidence="1 2" key="1">
    <citation type="submission" date="2013-09" db="EMBL/GenBank/DDBJ databases">
        <title>Biodegradation of hydrocarbons in the deep terrestrial subsurface : characterization of a microbial consortium composed of two Desulfotomaculum species originating from a deep geological formation.</title>
        <authorList>
            <person name="Aullo T."/>
            <person name="Berlendis S."/>
            <person name="Lascourreges J.-F."/>
            <person name="Dessort D."/>
            <person name="Saint-Laurent S."/>
            <person name="Schraauwers B."/>
            <person name="Mas J."/>
            <person name="Magot M."/>
            <person name="Ranchou-Peyruse A."/>
        </authorList>
    </citation>
    <scope>NUCLEOTIDE SEQUENCE [LARGE SCALE GENOMIC DNA]</scope>
    <source>
        <strain evidence="1 2">Bs107</strain>
    </source>
</reference>
<dbReference type="NCBIfam" id="NF003323">
    <property type="entry name" value="PRK04334.1-3"/>
    <property type="match status" value="1"/>
</dbReference>